<sequence length="964" mass="109874">MIFYKSIIFFSKLLLPLITLSYLIISSLFLYFSSLDLNSKIKIINNIKDKFFSNKVNFNIKDINTFNDRIYVKLANLSVLLNEDLKISAPNIEFYISPYSIFKLQNPVHFSKLEYAKIEIPLSKLNFNIDKVPSNQNKSNVDVKKYTYNIIQNSTIFLRKLIQKGIQVSKIEIFITGCSKIKKTTLENFTIQPFWQNFHRGFEINYTIKFNEVGQISNKSRCIIGYDYRLQKCDTRLEVKNLHSMYQEIRHLFSLKNNAPMVENLSIFAQFNLEKDINIDKFSININKSKIHNDAISKNIDKFSLNGSFIDNLLNLHYFYLKIDDFVAETVKNTNITIDENFTIFGNIGMNFVNFSSEIFKYLWPDDIGKNIKDFLIFNKSGIKNGNMKIDFPKNDKWIANIDVQNVDFLLQNILDTAKSDYIKIEIDKNSTKIQADNLEALGMIAKNTAVEVGYTDEMKINIKSDKINGKILDTATKLHQVDESFYNFIPDVIKSIFGKNVNNDKTQFLFSNIAFSMPLIVKSPIDFYKQSQFSGNIKINSENIQYFRGDAEKIDLRILKKKGGDKFSISARNLPDLKINLFKNKERIKNFDLNFSVNNGNIAMLGTLNFPSDIVNFDIQGDTLFSKLFVKIDSGELLNLVINAKNNMRDIKVFFNGFNLNLTDFIKHYPDLTFVESSEKISDIDFNLIIKDSIALNNVLLKNANIAIQTSSSYNISEIKTRILACGEKSCDDIFTSQNGNNVTLIADSMSNIINAFTEKKDLIYINDITGKILLNPNISTFEIKTGKINLQMPMDQSFSSSIFKIITPNYSINKKTLGYINSITQGKFFWSENDAILNIDNFYAKSSVSRISSRGYYDLSKEFIDLQGAIDTAYRINKIITAENIPMLNKILTLGSKDGGYGVINYSLKSKISDINSNSLKISGNRGNLILAGSLATVNPFAAIFLVLGSGEVKDIATKKRG</sequence>
<keyword evidence="1" id="KW-1133">Transmembrane helix</keyword>
<evidence type="ECO:0000313" key="3">
    <source>
        <dbReference type="Proteomes" id="UP000321934"/>
    </source>
</evidence>
<feature type="transmembrane region" description="Helical" evidence="1">
    <location>
        <begin position="931"/>
        <end position="953"/>
    </location>
</feature>
<dbReference type="AlphaFoldDB" id="A0A5B8XG86"/>
<gene>
    <name evidence="2" type="ORF">Deia_00157</name>
</gene>
<keyword evidence="3" id="KW-1185">Reference proteome</keyword>
<reference evidence="2 3" key="1">
    <citation type="journal article" date="2019" name="ISME J.">
        <title>Deianiraea, an extracellular bacterium associated with the ciliate Paramecium, suggests an alternative scenario for the evolution of Rickettsiales.</title>
        <authorList>
            <person name="Castelli M."/>
            <person name="Sabaneyeva E."/>
            <person name="Lanzoni O."/>
            <person name="Lebedeva N."/>
            <person name="Floriano A.M."/>
            <person name="Gaiarsa S."/>
            <person name="Benken K."/>
            <person name="Modeo L."/>
            <person name="Bandi C."/>
            <person name="Potekhin A."/>
            <person name="Sassera D."/>
            <person name="Petroni G."/>
        </authorList>
    </citation>
    <scope>NUCLEOTIDE SEQUENCE [LARGE SCALE GENOMIC DNA]</scope>
    <source>
        <strain evidence="2">CyL4-1</strain>
    </source>
</reference>
<proteinExistence type="predicted"/>
<keyword evidence="1" id="KW-0812">Transmembrane</keyword>
<evidence type="ECO:0008006" key="4">
    <source>
        <dbReference type="Google" id="ProtNLM"/>
    </source>
</evidence>
<keyword evidence="1" id="KW-0472">Membrane</keyword>
<accession>A0A5B8XG86</accession>
<protein>
    <recommendedName>
        <fullName evidence="4">AsmA-like C-terminal domain-containing protein</fullName>
    </recommendedName>
</protein>
<dbReference type="EMBL" id="CP029077">
    <property type="protein sequence ID" value="QED22967.1"/>
    <property type="molecule type" value="Genomic_DNA"/>
</dbReference>
<dbReference type="Proteomes" id="UP000321934">
    <property type="component" value="Chromosome"/>
</dbReference>
<organism evidence="2 3">
    <name type="scientific">Candidatus Deianiraea vastatrix</name>
    <dbReference type="NCBI Taxonomy" id="2163644"/>
    <lineage>
        <taxon>Bacteria</taxon>
        <taxon>Pseudomonadati</taxon>
        <taxon>Pseudomonadota</taxon>
        <taxon>Alphaproteobacteria</taxon>
        <taxon>Rickettsiales</taxon>
        <taxon>Candidatus Deianiraeaceae</taxon>
        <taxon>Candidatus Deianiraea</taxon>
    </lineage>
</organism>
<dbReference type="OrthoDB" id="9811276at2"/>
<name>A0A5B8XG86_9RICK</name>
<dbReference type="RefSeq" id="WP_146820274.1">
    <property type="nucleotide sequence ID" value="NZ_CP029077.1"/>
</dbReference>
<feature type="transmembrane region" description="Helical" evidence="1">
    <location>
        <begin position="12"/>
        <end position="32"/>
    </location>
</feature>
<evidence type="ECO:0000256" key="1">
    <source>
        <dbReference type="SAM" id="Phobius"/>
    </source>
</evidence>
<evidence type="ECO:0000313" key="2">
    <source>
        <dbReference type="EMBL" id="QED22967.1"/>
    </source>
</evidence>